<comment type="caution">
    <text evidence="2">The sequence shown here is derived from an EMBL/GenBank/DDBJ whole genome shotgun (WGS) entry which is preliminary data.</text>
</comment>
<dbReference type="EMBL" id="QGKV02001507">
    <property type="protein sequence ID" value="KAF3531184.1"/>
    <property type="molecule type" value="Genomic_DNA"/>
</dbReference>
<gene>
    <name evidence="2" type="ORF">DY000_02040261</name>
</gene>
<protein>
    <submittedName>
        <fullName evidence="2">Uncharacterized protein</fullName>
    </submittedName>
</protein>
<dbReference type="Proteomes" id="UP000266723">
    <property type="component" value="Unassembled WGS sequence"/>
</dbReference>
<keyword evidence="3" id="KW-1185">Reference proteome</keyword>
<feature type="region of interest" description="Disordered" evidence="1">
    <location>
        <begin position="171"/>
        <end position="193"/>
    </location>
</feature>
<organism evidence="2 3">
    <name type="scientific">Brassica cretica</name>
    <name type="common">Mustard</name>
    <dbReference type="NCBI Taxonomy" id="69181"/>
    <lineage>
        <taxon>Eukaryota</taxon>
        <taxon>Viridiplantae</taxon>
        <taxon>Streptophyta</taxon>
        <taxon>Embryophyta</taxon>
        <taxon>Tracheophyta</taxon>
        <taxon>Spermatophyta</taxon>
        <taxon>Magnoliopsida</taxon>
        <taxon>eudicotyledons</taxon>
        <taxon>Gunneridae</taxon>
        <taxon>Pentapetalae</taxon>
        <taxon>rosids</taxon>
        <taxon>malvids</taxon>
        <taxon>Brassicales</taxon>
        <taxon>Brassicaceae</taxon>
        <taxon>Brassiceae</taxon>
        <taxon>Brassica</taxon>
    </lineage>
</organism>
<sequence length="213" mass="23506">MATRFDRYDNGLKGETRDMHREFTFDSCCEDRKVSQRSGQRNPRRVCLDEDDRNELALSLAGPSDPERKQLSTNGVKGAICPTSTKSSQLLWLLKLYEVWLKKKIVRKCKALDSQGDSDAALLPIQNIRARSSNLNVTTGMSLLDSLTTRSFPSGVDSTVDNDQGTLSLVKASGGGTKIRKTDRGGGGGKTDVRYKYRQSVPAPRCEGESTQI</sequence>
<evidence type="ECO:0000313" key="2">
    <source>
        <dbReference type="EMBL" id="KAF3531184.1"/>
    </source>
</evidence>
<reference evidence="2 3" key="1">
    <citation type="journal article" date="2020" name="BMC Genomics">
        <title>Intraspecific diversification of the crop wild relative Brassica cretica Lam. using demographic model selection.</title>
        <authorList>
            <person name="Kioukis A."/>
            <person name="Michalopoulou V.A."/>
            <person name="Briers L."/>
            <person name="Pirintsos S."/>
            <person name="Studholme D.J."/>
            <person name="Pavlidis P."/>
            <person name="Sarris P.F."/>
        </authorList>
    </citation>
    <scope>NUCLEOTIDE SEQUENCE [LARGE SCALE GENOMIC DNA]</scope>
    <source>
        <strain evidence="3">cv. PFS-1207/04</strain>
    </source>
</reference>
<name>A0ABQ7BG46_BRACR</name>
<accession>A0ABQ7BG46</accession>
<evidence type="ECO:0000313" key="3">
    <source>
        <dbReference type="Proteomes" id="UP000266723"/>
    </source>
</evidence>
<proteinExistence type="predicted"/>
<evidence type="ECO:0000256" key="1">
    <source>
        <dbReference type="SAM" id="MobiDB-lite"/>
    </source>
</evidence>